<keyword evidence="6" id="KW-0472">Membrane</keyword>
<name>A0AAV2SQP5_MEGNR</name>
<protein>
    <submittedName>
        <fullName evidence="7">Uncharacterized protein</fullName>
    </submittedName>
</protein>
<dbReference type="PANTHER" id="PTHR10010">
    <property type="entry name" value="SOLUTE CARRIER FAMILY 34 SODIUM PHOSPHATE , MEMBER 2-RELATED"/>
    <property type="match status" value="1"/>
</dbReference>
<evidence type="ECO:0000256" key="6">
    <source>
        <dbReference type="ARBA" id="ARBA00023136"/>
    </source>
</evidence>
<dbReference type="GO" id="GO:0016324">
    <property type="term" value="C:apical plasma membrane"/>
    <property type="evidence" value="ECO:0007669"/>
    <property type="project" value="UniProtKB-SubCell"/>
</dbReference>
<feature type="non-terminal residue" evidence="7">
    <location>
        <position position="1"/>
    </location>
</feature>
<evidence type="ECO:0000256" key="2">
    <source>
        <dbReference type="ARBA" id="ARBA00005808"/>
    </source>
</evidence>
<dbReference type="GO" id="GO:0044341">
    <property type="term" value="P:sodium-dependent phosphate transport"/>
    <property type="evidence" value="ECO:0007669"/>
    <property type="project" value="InterPro"/>
</dbReference>
<evidence type="ECO:0000256" key="5">
    <source>
        <dbReference type="ARBA" id="ARBA00022989"/>
    </source>
</evidence>
<dbReference type="GO" id="GO:0005436">
    <property type="term" value="F:sodium:phosphate symporter activity"/>
    <property type="evidence" value="ECO:0007669"/>
    <property type="project" value="InterPro"/>
</dbReference>
<organism evidence="7 8">
    <name type="scientific">Meganyctiphanes norvegica</name>
    <name type="common">Northern krill</name>
    <name type="synonym">Thysanopoda norvegica</name>
    <dbReference type="NCBI Taxonomy" id="48144"/>
    <lineage>
        <taxon>Eukaryota</taxon>
        <taxon>Metazoa</taxon>
        <taxon>Ecdysozoa</taxon>
        <taxon>Arthropoda</taxon>
        <taxon>Crustacea</taxon>
        <taxon>Multicrustacea</taxon>
        <taxon>Malacostraca</taxon>
        <taxon>Eumalacostraca</taxon>
        <taxon>Eucarida</taxon>
        <taxon>Euphausiacea</taxon>
        <taxon>Euphausiidae</taxon>
        <taxon>Meganyctiphanes</taxon>
    </lineage>
</organism>
<sequence length="114" mass="12504">LTVPIAIPMIMGRTFGSPLSSFIVTLTQVRHRANFGRAFSLGALIDVYKWISLAVFLSIEVTTGAFQGLAKLCVSTIDFQSQDRLEIKLLPSITEPLTQLIIQVKPSTIILDIS</sequence>
<comment type="caution">
    <text evidence="7">The sequence shown here is derived from an EMBL/GenBank/DDBJ whole genome shotgun (WGS) entry which is preliminary data.</text>
</comment>
<dbReference type="PANTHER" id="PTHR10010:SF46">
    <property type="entry name" value="SODIUM-DEPENDENT PHOSPHATE TRANSPORT PROTEIN 2B"/>
    <property type="match status" value="1"/>
</dbReference>
<reference evidence="7 8" key="1">
    <citation type="submission" date="2024-05" db="EMBL/GenBank/DDBJ databases">
        <authorList>
            <person name="Wallberg A."/>
        </authorList>
    </citation>
    <scope>NUCLEOTIDE SEQUENCE [LARGE SCALE GENOMIC DNA]</scope>
</reference>
<dbReference type="Proteomes" id="UP001497623">
    <property type="component" value="Unassembled WGS sequence"/>
</dbReference>
<dbReference type="InterPro" id="IPR003841">
    <property type="entry name" value="Na/Pi_transpt"/>
</dbReference>
<keyword evidence="8" id="KW-1185">Reference proteome</keyword>
<evidence type="ECO:0000313" key="8">
    <source>
        <dbReference type="Proteomes" id="UP001497623"/>
    </source>
</evidence>
<keyword evidence="3" id="KW-1003">Cell membrane</keyword>
<evidence type="ECO:0000313" key="7">
    <source>
        <dbReference type="EMBL" id="CAL4227855.1"/>
    </source>
</evidence>
<evidence type="ECO:0000256" key="4">
    <source>
        <dbReference type="ARBA" id="ARBA00022692"/>
    </source>
</evidence>
<keyword evidence="5" id="KW-1133">Transmembrane helix</keyword>
<proteinExistence type="inferred from homology"/>
<evidence type="ECO:0000256" key="3">
    <source>
        <dbReference type="ARBA" id="ARBA00022475"/>
    </source>
</evidence>
<dbReference type="AlphaFoldDB" id="A0AAV2SQP5"/>
<gene>
    <name evidence="7" type="ORF">MNOR_LOCUS39563</name>
</gene>
<keyword evidence="4" id="KW-0812">Transmembrane</keyword>
<dbReference type="EMBL" id="CAXKWB010104997">
    <property type="protein sequence ID" value="CAL4227855.1"/>
    <property type="molecule type" value="Genomic_DNA"/>
</dbReference>
<comment type="subcellular location">
    <subcellularLocation>
        <location evidence="1">Apical cell membrane</location>
        <topology evidence="1">Multi-pass membrane protein</topology>
    </subcellularLocation>
</comment>
<comment type="similarity">
    <text evidence="2">Belongs to the SLC34A transporter family.</text>
</comment>
<evidence type="ECO:0000256" key="1">
    <source>
        <dbReference type="ARBA" id="ARBA00004424"/>
    </source>
</evidence>
<accession>A0AAV2SQP5</accession>